<keyword evidence="6" id="KW-1185">Reference proteome</keyword>
<evidence type="ECO:0000313" key="7">
    <source>
        <dbReference type="RefSeq" id="XP_018494407.2"/>
    </source>
</evidence>
<comment type="subcellular location">
    <subcellularLocation>
        <location evidence="1">Secreted</location>
    </subcellularLocation>
</comment>
<evidence type="ECO:0000259" key="5">
    <source>
        <dbReference type="Pfam" id="PF00151"/>
    </source>
</evidence>
<dbReference type="InterPro" id="IPR029058">
    <property type="entry name" value="AB_hydrolase_fold"/>
</dbReference>
<keyword evidence="3" id="KW-0964">Secreted</keyword>
<dbReference type="Pfam" id="PF00151">
    <property type="entry name" value="Lipase"/>
    <property type="match status" value="1"/>
</dbReference>
<sequence length="263" mass="30091">MKGVFLKKDPGLKIILVDWRDGSFYDQAWYYLSRYFQASNNALMVGRVLATFIQRLMSKYNITEKSVHVLGHSLGAQVMGQTVSHLFKSFDIRIGAGTAMDAASPLFSWKGIEPDRRHVHFMEAVHTSSTTNILRVLEGAVGVYAAFADVNLYPNRGTIYQPACRKNNYFFCSHQRGYIYYLDMVTRCNSNCDFQGSFCEDVESAVKGISSERTTDVCDFIRETKDKADGRYNRTSYILTFDTAMDKLNIRCNNRGHAQYFWI</sequence>
<evidence type="ECO:0000256" key="1">
    <source>
        <dbReference type="ARBA" id="ARBA00004613"/>
    </source>
</evidence>
<comment type="similarity">
    <text evidence="2 4">Belongs to the AB hydrolase superfamily. Lipase family.</text>
</comment>
<dbReference type="Gene3D" id="3.40.50.1820">
    <property type="entry name" value="alpha/beta hydrolase"/>
    <property type="match status" value="1"/>
</dbReference>
<dbReference type="GO" id="GO:0016298">
    <property type="term" value="F:lipase activity"/>
    <property type="evidence" value="ECO:0007669"/>
    <property type="project" value="InterPro"/>
</dbReference>
<dbReference type="GO" id="GO:0016042">
    <property type="term" value="P:lipid catabolic process"/>
    <property type="evidence" value="ECO:0007669"/>
    <property type="project" value="TreeGrafter"/>
</dbReference>
<evidence type="ECO:0000256" key="2">
    <source>
        <dbReference type="ARBA" id="ARBA00010701"/>
    </source>
</evidence>
<dbReference type="RefSeq" id="XP_018494407.2">
    <property type="nucleotide sequence ID" value="XM_018638891.2"/>
</dbReference>
<dbReference type="SUPFAM" id="SSF53474">
    <property type="entry name" value="alpha/beta-Hydrolases"/>
    <property type="match status" value="1"/>
</dbReference>
<dbReference type="PANTHER" id="PTHR11610:SF173">
    <property type="entry name" value="LIPASE DOMAIN-CONTAINING PROTEIN-RELATED"/>
    <property type="match status" value="1"/>
</dbReference>
<dbReference type="GO" id="GO:0005615">
    <property type="term" value="C:extracellular space"/>
    <property type="evidence" value="ECO:0007669"/>
    <property type="project" value="TreeGrafter"/>
</dbReference>
<evidence type="ECO:0000256" key="3">
    <source>
        <dbReference type="ARBA" id="ARBA00022525"/>
    </source>
</evidence>
<dbReference type="GeneID" id="100899176"/>
<organism evidence="6 7">
    <name type="scientific">Galendromus occidentalis</name>
    <name type="common">western predatory mite</name>
    <dbReference type="NCBI Taxonomy" id="34638"/>
    <lineage>
        <taxon>Eukaryota</taxon>
        <taxon>Metazoa</taxon>
        <taxon>Ecdysozoa</taxon>
        <taxon>Arthropoda</taxon>
        <taxon>Chelicerata</taxon>
        <taxon>Arachnida</taxon>
        <taxon>Acari</taxon>
        <taxon>Parasitiformes</taxon>
        <taxon>Mesostigmata</taxon>
        <taxon>Gamasina</taxon>
        <taxon>Phytoseioidea</taxon>
        <taxon>Phytoseiidae</taxon>
        <taxon>Typhlodrominae</taxon>
        <taxon>Galendromus</taxon>
    </lineage>
</organism>
<dbReference type="AlphaFoldDB" id="A0AAJ7L3D9"/>
<feature type="domain" description="Lipase" evidence="5">
    <location>
        <begin position="8"/>
        <end position="229"/>
    </location>
</feature>
<accession>A0AAJ7L3D9</accession>
<dbReference type="KEGG" id="goe:100899176"/>
<evidence type="ECO:0000256" key="4">
    <source>
        <dbReference type="RuleBase" id="RU004262"/>
    </source>
</evidence>
<reference evidence="7" key="1">
    <citation type="submission" date="2025-08" db="UniProtKB">
        <authorList>
            <consortium name="RefSeq"/>
        </authorList>
    </citation>
    <scope>IDENTIFICATION</scope>
</reference>
<protein>
    <submittedName>
        <fullName evidence="7">Pancreatic triacylglycerol lipase</fullName>
    </submittedName>
</protein>
<name>A0AAJ7L3D9_9ACAR</name>
<dbReference type="Proteomes" id="UP000694867">
    <property type="component" value="Unplaced"/>
</dbReference>
<gene>
    <name evidence="7" type="primary">LOC100899176</name>
</gene>
<dbReference type="PANTHER" id="PTHR11610">
    <property type="entry name" value="LIPASE"/>
    <property type="match status" value="1"/>
</dbReference>
<evidence type="ECO:0000313" key="6">
    <source>
        <dbReference type="Proteomes" id="UP000694867"/>
    </source>
</evidence>
<proteinExistence type="inferred from homology"/>
<dbReference type="InterPro" id="IPR000734">
    <property type="entry name" value="TAG_lipase"/>
</dbReference>
<dbReference type="InterPro" id="IPR013818">
    <property type="entry name" value="Lipase"/>
</dbReference>